<feature type="domain" description="ABC3 transporter permease C-terminal" evidence="8">
    <location>
        <begin position="918"/>
        <end position="1030"/>
    </location>
</feature>
<dbReference type="InterPro" id="IPR003838">
    <property type="entry name" value="ABC3_permease_C"/>
</dbReference>
<dbReference type="EMBL" id="JBHTBJ010000001">
    <property type="protein sequence ID" value="MFC7272773.1"/>
    <property type="molecule type" value="Genomic_DNA"/>
</dbReference>
<dbReference type="PROSITE" id="PS51257">
    <property type="entry name" value="PROKAR_LIPOPROTEIN"/>
    <property type="match status" value="1"/>
</dbReference>
<keyword evidence="3 7" id="KW-0812">Transmembrane</keyword>
<feature type="transmembrane region" description="Helical" evidence="7">
    <location>
        <begin position="303"/>
        <end position="326"/>
    </location>
</feature>
<organism evidence="9 10">
    <name type="scientific">Paractinoplanes rhizophilus</name>
    <dbReference type="NCBI Taxonomy" id="1416877"/>
    <lineage>
        <taxon>Bacteria</taxon>
        <taxon>Bacillati</taxon>
        <taxon>Actinomycetota</taxon>
        <taxon>Actinomycetes</taxon>
        <taxon>Micromonosporales</taxon>
        <taxon>Micromonosporaceae</taxon>
        <taxon>Paractinoplanes</taxon>
    </lineage>
</organism>
<reference evidence="10" key="1">
    <citation type="journal article" date="2019" name="Int. J. Syst. Evol. Microbiol.">
        <title>The Global Catalogue of Microorganisms (GCM) 10K type strain sequencing project: providing services to taxonomists for standard genome sequencing and annotation.</title>
        <authorList>
            <consortium name="The Broad Institute Genomics Platform"/>
            <consortium name="The Broad Institute Genome Sequencing Center for Infectious Disease"/>
            <person name="Wu L."/>
            <person name="Ma J."/>
        </authorList>
    </citation>
    <scope>NUCLEOTIDE SEQUENCE [LARGE SCALE GENOMIC DNA]</scope>
    <source>
        <strain evidence="10">XZYJT-10</strain>
    </source>
</reference>
<evidence type="ECO:0000313" key="10">
    <source>
        <dbReference type="Proteomes" id="UP001596548"/>
    </source>
</evidence>
<evidence type="ECO:0000256" key="3">
    <source>
        <dbReference type="ARBA" id="ARBA00022692"/>
    </source>
</evidence>
<gene>
    <name evidence="9" type="ORF">ACFQS1_02165</name>
</gene>
<dbReference type="Pfam" id="PF02687">
    <property type="entry name" value="FtsX"/>
    <property type="match status" value="1"/>
</dbReference>
<evidence type="ECO:0000313" key="9">
    <source>
        <dbReference type="EMBL" id="MFC7272773.1"/>
    </source>
</evidence>
<dbReference type="PANTHER" id="PTHR30572:SF4">
    <property type="entry name" value="ABC TRANSPORTER PERMEASE YTRF"/>
    <property type="match status" value="1"/>
</dbReference>
<dbReference type="PANTHER" id="PTHR30572">
    <property type="entry name" value="MEMBRANE COMPONENT OF TRANSPORTER-RELATED"/>
    <property type="match status" value="1"/>
</dbReference>
<dbReference type="Proteomes" id="UP001596548">
    <property type="component" value="Unassembled WGS sequence"/>
</dbReference>
<keyword evidence="5 7" id="KW-0472">Membrane</keyword>
<dbReference type="RefSeq" id="WP_378964184.1">
    <property type="nucleotide sequence ID" value="NZ_JBHTBJ010000001.1"/>
</dbReference>
<evidence type="ECO:0000256" key="5">
    <source>
        <dbReference type="ARBA" id="ARBA00023136"/>
    </source>
</evidence>
<accession>A0ABW2HL71</accession>
<evidence type="ECO:0000259" key="8">
    <source>
        <dbReference type="Pfam" id="PF02687"/>
    </source>
</evidence>
<evidence type="ECO:0000256" key="7">
    <source>
        <dbReference type="SAM" id="Phobius"/>
    </source>
</evidence>
<evidence type="ECO:0000256" key="6">
    <source>
        <dbReference type="ARBA" id="ARBA00038076"/>
    </source>
</evidence>
<evidence type="ECO:0000256" key="1">
    <source>
        <dbReference type="ARBA" id="ARBA00004651"/>
    </source>
</evidence>
<feature type="transmembrane region" description="Helical" evidence="7">
    <location>
        <begin position="912"/>
        <end position="939"/>
    </location>
</feature>
<evidence type="ECO:0000256" key="2">
    <source>
        <dbReference type="ARBA" id="ARBA00022475"/>
    </source>
</evidence>
<feature type="transmembrane region" description="Helical" evidence="7">
    <location>
        <begin position="433"/>
        <end position="454"/>
    </location>
</feature>
<dbReference type="InterPro" id="IPR050250">
    <property type="entry name" value="Macrolide_Exporter_MacB"/>
</dbReference>
<feature type="transmembrane region" description="Helical" evidence="7">
    <location>
        <begin position="347"/>
        <end position="367"/>
    </location>
</feature>
<name>A0ABW2HL71_9ACTN</name>
<keyword evidence="10" id="KW-1185">Reference proteome</keyword>
<keyword evidence="2" id="KW-1003">Cell membrane</keyword>
<keyword evidence="4 7" id="KW-1133">Transmembrane helix</keyword>
<comment type="similarity">
    <text evidence="6">Belongs to the ABC-4 integral membrane protein family.</text>
</comment>
<evidence type="ECO:0000256" key="4">
    <source>
        <dbReference type="ARBA" id="ARBA00022989"/>
    </source>
</evidence>
<feature type="transmembrane region" description="Helical" evidence="7">
    <location>
        <begin position="1008"/>
        <end position="1034"/>
    </location>
</feature>
<feature type="transmembrane region" description="Helical" evidence="7">
    <location>
        <begin position="960"/>
        <end position="988"/>
    </location>
</feature>
<proteinExistence type="inferred from homology"/>
<feature type="transmembrane region" description="Helical" evidence="7">
    <location>
        <begin position="399"/>
        <end position="421"/>
    </location>
</feature>
<feature type="transmembrane region" description="Helical" evidence="7">
    <location>
        <begin position="520"/>
        <end position="544"/>
    </location>
</feature>
<comment type="caution">
    <text evidence="9">The sequence shown here is derived from an EMBL/GenBank/DDBJ whole genome shotgun (WGS) entry which is preliminary data.</text>
</comment>
<protein>
    <submittedName>
        <fullName evidence="9">FtsX-like permease family protein</fullName>
    </submittedName>
</protein>
<comment type="subcellular location">
    <subcellularLocation>
        <location evidence="1">Cell membrane</location>
        <topology evidence="1">Multi-pass membrane protein</topology>
    </subcellularLocation>
</comment>
<feature type="transmembrane region" description="Helical" evidence="7">
    <location>
        <begin position="474"/>
        <end position="495"/>
    </location>
</feature>
<sequence length="1048" mass="106230">MIALLARRARAQWPLLAALLAVLTVGATLLGACALLVTRTSERAVEVAATRADADDVAVTAYTVTIAPGDARSVAADTRAVLTSAIAPFASTTTTRASSVMRALPGDREAYMSGVEGLASRATLIAGRWPRAAADAAPSGTPLEAALFDNTARLLGVKVGSRVRLGAEMTRDPAPPVEVTVVGLVHPLPAAGWDRDPLAGEGFDPTPTDAAFGRKMQAYGPFLVDLADLLASGSALDRLEVTARPDLSAPRARDLDKLAAALLAADRKLAGTLADRVRIERVTSPLPATLLGARSQQQLTAGAVLALALIGLVLTAIALALAGRLATGVRAEESDLLTALGTSRGQFAAAAAVEALGLALLAAALSIPASSVLHSALTHVPPLSGAGLSARPAVTVTQLVTVGSGVLALALLLVTLAVWPTMPSGDRRRRRELLARSGADVLLVALAGVGWWQLSTQPAASGTRADAVRVLAPALLLTAGTALALRLVPPALGWAERLAARRRGLVLPLAAFQAARRPQAIAAGLLIGLGCAAATFGTAFGATWTASQHDQADLAVGTDLAIELGAPPVTGQSGAVAAATGGVVSPVARHSIAVGQWLGGPDSSPQLVAVDTRRASGLLRGRGDGDRGWAQIVAPLTPATPVAGLALPKGATPVVSGTATGNAAVSVTPWLLLQDETGLRTSCSGPDLPLDGRPHKVPGCVPAAGLSLVAVAMPFAGQLFDWQAVAAVDVTLTVPGATGAAPHWTARAASPESRQLTGAKVSVAGDRMRMSGALQFADPTDASRTLVVTAFGDPGPVPIAISDDLARNVGAKAGSELSLTFGVTPVDTVVTEVIPSVPAAPGAAAALADVDALSRALIARGDLDSPVSAWWVGNPRAGAQQRVEGQHLGVVTTRAGETERLTGSPLRASLPAVLRVLVAAAILLLLGGVILHVTCDVQIRALEVARLRGLGMSRRDIRRALLGEHAAVLLPLLAAGAAVGALATWVVAPLMIRSDTGAAPVPPAQAHWPWLTETALLALLVAGTALAVAAVVTVQARRADAAHLRVAS</sequence>